<keyword evidence="5 7" id="KW-0472">Membrane</keyword>
<evidence type="ECO:0000256" key="7">
    <source>
        <dbReference type="SAM" id="Phobius"/>
    </source>
</evidence>
<gene>
    <name evidence="9" type="primary">ATP8</name>
</gene>
<evidence type="ECO:0000256" key="3">
    <source>
        <dbReference type="ARBA" id="ARBA00022989"/>
    </source>
</evidence>
<evidence type="ECO:0000259" key="8">
    <source>
        <dbReference type="Pfam" id="PF02326"/>
    </source>
</evidence>
<dbReference type="InterPro" id="IPR003319">
    <property type="entry name" value="YMF19-like_N"/>
</dbReference>
<evidence type="ECO:0000256" key="5">
    <source>
        <dbReference type="ARBA" id="ARBA00023136"/>
    </source>
</evidence>
<evidence type="ECO:0000256" key="6">
    <source>
        <dbReference type="ARBA" id="ARBA00023310"/>
    </source>
</evidence>
<reference evidence="9" key="1">
    <citation type="submission" date="2021-04" db="EMBL/GenBank/DDBJ databases">
        <authorList>
            <person name="Ji D."/>
        </authorList>
    </citation>
    <scope>NUCLEOTIDE SEQUENCE</scope>
</reference>
<evidence type="ECO:0000256" key="2">
    <source>
        <dbReference type="ARBA" id="ARBA00022692"/>
    </source>
</evidence>
<feature type="domain" description="ATP synthase YMF19-like N-terminal" evidence="8">
    <location>
        <begin position="2"/>
        <end position="61"/>
    </location>
</feature>
<geneLocation type="mitochondrion" evidence="9"/>
<dbReference type="Pfam" id="PF02326">
    <property type="entry name" value="YMF19"/>
    <property type="match status" value="1"/>
</dbReference>
<dbReference type="GO" id="GO:0006754">
    <property type="term" value="P:ATP biosynthetic process"/>
    <property type="evidence" value="ECO:0007669"/>
    <property type="project" value="UniProtKB-KW"/>
</dbReference>
<feature type="transmembrane region" description="Helical" evidence="7">
    <location>
        <begin position="12"/>
        <end position="32"/>
    </location>
</feature>
<dbReference type="EMBL" id="MZ146922">
    <property type="protein sequence ID" value="QWQ49848.1"/>
    <property type="molecule type" value="Genomic_DNA"/>
</dbReference>
<keyword evidence="4 9" id="KW-0496">Mitochondrion</keyword>
<keyword evidence="3 7" id="KW-1133">Transmembrane helix</keyword>
<proteinExistence type="predicted"/>
<keyword evidence="2 7" id="KW-0812">Transmembrane</keyword>
<dbReference type="AlphaFoldDB" id="A0A8F1N759"/>
<dbReference type="GO" id="GO:0031966">
    <property type="term" value="C:mitochondrial membrane"/>
    <property type="evidence" value="ECO:0007669"/>
    <property type="project" value="UniProtKB-SubCell"/>
</dbReference>
<sequence>MPQLDTVTFLSQYFWTLFSLFFMFVFVVIFLMPQIKANFRIRSLSEKERSDKMVDNKEINLLKKILQL</sequence>
<organism evidence="9">
    <name type="scientific">Craspedacusta sowerbii</name>
    <name type="common">Freshwater jellyfish</name>
    <dbReference type="NCBI Taxonomy" id="128124"/>
    <lineage>
        <taxon>Eukaryota</taxon>
        <taxon>Metazoa</taxon>
        <taxon>Cnidaria</taxon>
        <taxon>Hydrozoa</taxon>
        <taxon>Trachylinae</taxon>
        <taxon>Limnomedusae</taxon>
        <taxon>Olindiidae</taxon>
        <taxon>Craspedacusta</taxon>
    </lineage>
</organism>
<name>A0A8F1N759_CRASO</name>
<evidence type="ECO:0000256" key="1">
    <source>
        <dbReference type="ARBA" id="ARBA00004325"/>
    </source>
</evidence>
<protein>
    <submittedName>
        <fullName evidence="9">ATP synthase F0 subunit 8</fullName>
    </submittedName>
</protein>
<evidence type="ECO:0000313" key="9">
    <source>
        <dbReference type="EMBL" id="QWQ49848.1"/>
    </source>
</evidence>
<keyword evidence="6" id="KW-0066">ATP synthesis</keyword>
<comment type="subcellular location">
    <subcellularLocation>
        <location evidence="1">Mitochondrion membrane</location>
    </subcellularLocation>
</comment>
<accession>A0A8F1N759</accession>
<evidence type="ECO:0000256" key="4">
    <source>
        <dbReference type="ARBA" id="ARBA00023128"/>
    </source>
</evidence>